<keyword evidence="9" id="KW-1185">Reference proteome</keyword>
<reference evidence="8 9" key="1">
    <citation type="submission" date="2023-07" db="EMBL/GenBank/DDBJ databases">
        <title>The novel representative of Negativicutes class, Anaeroselena agilis gen. nov. sp. nov.</title>
        <authorList>
            <person name="Prokofeva M.I."/>
            <person name="Elcheninov A.G."/>
            <person name="Klyukina A."/>
            <person name="Kublanov I.V."/>
            <person name="Frolov E.N."/>
            <person name="Podosokorskaya O.A."/>
        </authorList>
    </citation>
    <scope>NUCLEOTIDE SEQUENCE [LARGE SCALE GENOMIC DNA]</scope>
    <source>
        <strain evidence="8 9">4137-cl</strain>
    </source>
</reference>
<evidence type="ECO:0000256" key="3">
    <source>
        <dbReference type="ARBA" id="ARBA00022692"/>
    </source>
</evidence>
<feature type="transmembrane region" description="Helical" evidence="6">
    <location>
        <begin position="74"/>
        <end position="91"/>
    </location>
</feature>
<comment type="subcellular location">
    <subcellularLocation>
        <location evidence="1 6">Cell membrane</location>
        <topology evidence="1 6">Multi-pass membrane protein</topology>
    </subcellularLocation>
</comment>
<proteinExistence type="inferred from homology"/>
<feature type="transmembrane region" description="Helical" evidence="6">
    <location>
        <begin position="48"/>
        <end position="67"/>
    </location>
</feature>
<dbReference type="InterPro" id="IPR015414">
    <property type="entry name" value="TMEM64"/>
</dbReference>
<keyword evidence="4 6" id="KW-1133">Transmembrane helix</keyword>
<evidence type="ECO:0000313" key="9">
    <source>
        <dbReference type="Proteomes" id="UP001254848"/>
    </source>
</evidence>
<accession>A0ABU3NXI9</accession>
<sequence>MAEPTCRSLYVMKGAVLAGAVAAYFFVPGVREFVATGVGYLHHRDFEGLRLFILAYGVWAPLTSIALMTVQSMVPLVPGLAVTITNAWIFGWEYGALYSWIGALAGAVLDFGIARWYGRPAVEKFVRPKYLDMTDQFFKRHGVMAVFVTRLTPVVPFKVISYGAGLTAISLQQYVLATGIGQTPAIVLYSFLGQHLTRGIRWAIVITTLLLLVSGLVYYYRNEIEQRLFSHKE</sequence>
<dbReference type="PANTHER" id="PTHR12677:SF59">
    <property type="entry name" value="GOLGI APPARATUS MEMBRANE PROTEIN TVP38-RELATED"/>
    <property type="match status" value="1"/>
</dbReference>
<dbReference type="EMBL" id="JAUOZS010000001">
    <property type="protein sequence ID" value="MDT8901531.1"/>
    <property type="molecule type" value="Genomic_DNA"/>
</dbReference>
<keyword evidence="3 6" id="KW-0812">Transmembrane</keyword>
<feature type="domain" description="VTT" evidence="7">
    <location>
        <begin position="77"/>
        <end position="194"/>
    </location>
</feature>
<evidence type="ECO:0000313" key="8">
    <source>
        <dbReference type="EMBL" id="MDT8901531.1"/>
    </source>
</evidence>
<feature type="transmembrane region" description="Helical" evidence="6">
    <location>
        <begin position="9"/>
        <end position="28"/>
    </location>
</feature>
<gene>
    <name evidence="8" type="ORF">Q4T40_09785</name>
</gene>
<dbReference type="Proteomes" id="UP001254848">
    <property type="component" value="Unassembled WGS sequence"/>
</dbReference>
<comment type="similarity">
    <text evidence="6">Belongs to the TVP38/TMEM64 family.</text>
</comment>
<name>A0ABU3NXI9_9FIRM</name>
<dbReference type="RefSeq" id="WP_413780039.1">
    <property type="nucleotide sequence ID" value="NZ_JAUOZS010000001.1"/>
</dbReference>
<comment type="caution">
    <text evidence="8">The sequence shown here is derived from an EMBL/GenBank/DDBJ whole genome shotgun (WGS) entry which is preliminary data.</text>
</comment>
<keyword evidence="2 6" id="KW-1003">Cell membrane</keyword>
<protein>
    <recommendedName>
        <fullName evidence="6">TVP38/TMEM64 family membrane protein</fullName>
    </recommendedName>
</protein>
<dbReference type="InterPro" id="IPR032816">
    <property type="entry name" value="VTT_dom"/>
</dbReference>
<evidence type="ECO:0000256" key="1">
    <source>
        <dbReference type="ARBA" id="ARBA00004651"/>
    </source>
</evidence>
<feature type="transmembrane region" description="Helical" evidence="6">
    <location>
        <begin position="97"/>
        <end position="117"/>
    </location>
</feature>
<evidence type="ECO:0000256" key="6">
    <source>
        <dbReference type="RuleBase" id="RU366058"/>
    </source>
</evidence>
<dbReference type="Pfam" id="PF09335">
    <property type="entry name" value="VTT_dom"/>
    <property type="match status" value="1"/>
</dbReference>
<evidence type="ECO:0000256" key="2">
    <source>
        <dbReference type="ARBA" id="ARBA00022475"/>
    </source>
</evidence>
<evidence type="ECO:0000256" key="4">
    <source>
        <dbReference type="ARBA" id="ARBA00022989"/>
    </source>
</evidence>
<evidence type="ECO:0000256" key="5">
    <source>
        <dbReference type="ARBA" id="ARBA00023136"/>
    </source>
</evidence>
<feature type="transmembrane region" description="Helical" evidence="6">
    <location>
        <begin position="199"/>
        <end position="220"/>
    </location>
</feature>
<dbReference type="PANTHER" id="PTHR12677">
    <property type="entry name" value="GOLGI APPARATUS MEMBRANE PROTEIN TVP38-RELATED"/>
    <property type="match status" value="1"/>
</dbReference>
<evidence type="ECO:0000259" key="7">
    <source>
        <dbReference type="Pfam" id="PF09335"/>
    </source>
</evidence>
<keyword evidence="5 6" id="KW-0472">Membrane</keyword>
<organism evidence="8 9">
    <name type="scientific">Anaeroselena agilis</name>
    <dbReference type="NCBI Taxonomy" id="3063788"/>
    <lineage>
        <taxon>Bacteria</taxon>
        <taxon>Bacillati</taxon>
        <taxon>Bacillota</taxon>
        <taxon>Negativicutes</taxon>
        <taxon>Acetonemataceae</taxon>
        <taxon>Anaeroselena</taxon>
    </lineage>
</organism>